<evidence type="ECO:0000256" key="1">
    <source>
        <dbReference type="ARBA" id="ARBA00004141"/>
    </source>
</evidence>
<dbReference type="EMBL" id="UGVL01000001">
    <property type="protein sequence ID" value="SUE33634.1"/>
    <property type="molecule type" value="Genomic_DNA"/>
</dbReference>
<feature type="transmembrane region" description="Helical" evidence="8">
    <location>
        <begin position="425"/>
        <end position="452"/>
    </location>
</feature>
<accession>A0A379MPI5</accession>
<sequence>MTNEASKIAAAGKGSAAGRLFASDIDWWTVGIYVLMVFFGWLNIYAAVYNEEQAGMFDLTQRYGMQMLWIGISFFLAVSILLIDGKYWHMLAYPFYFLMLGVMLFVLLFGKEINGAQAWLVIGPVQIQPAEFMKFVTALALARYMSAYNFSLHSGKALYYIGLIIGIPVLLILAQNDTGSAMVFAAFFIMLYREGFGSALYVVALMLIFLFIVSFLLEPLPILFIVLLLCLAAQGVANRNWRDTARYLALVLLLGTAVFALCALCGAAIGFYYAMLAGVVLSVPWLVRYAVRRHLPNLWRFALLFAGAVLFTGVVDYAFDNVLQVHQQKRILDLLGIENDPHGWSYNVIQSKIAIGSGGLFGKGFLGGTQTRFSFVPEQSTDFIFCTVGEEWGFVGSLGVVALFFFLILRLMRMGERQKEPFGRVYCYSVAAIFFMHFAINIGMTVGLFPVVGIPLPFFSYGGSSLMAFTILLFVAVRLDASQYDESARKLL</sequence>
<keyword evidence="3" id="KW-0133">Cell shape</keyword>
<evidence type="ECO:0000256" key="3">
    <source>
        <dbReference type="ARBA" id="ARBA00022960"/>
    </source>
</evidence>
<dbReference type="PROSITE" id="PS00428">
    <property type="entry name" value="FTSW_RODA_SPOVE"/>
    <property type="match status" value="1"/>
</dbReference>
<feature type="transmembrane region" description="Helical" evidence="8">
    <location>
        <begin position="67"/>
        <end position="85"/>
    </location>
</feature>
<evidence type="ECO:0000256" key="6">
    <source>
        <dbReference type="ARBA" id="ARBA00032370"/>
    </source>
</evidence>
<organism evidence="9 10">
    <name type="scientific">Rikenella microfusus</name>
    <dbReference type="NCBI Taxonomy" id="28139"/>
    <lineage>
        <taxon>Bacteria</taxon>
        <taxon>Pseudomonadati</taxon>
        <taxon>Bacteroidota</taxon>
        <taxon>Bacteroidia</taxon>
        <taxon>Bacteroidales</taxon>
        <taxon>Rikenellaceae</taxon>
        <taxon>Rikenella</taxon>
    </lineage>
</organism>
<comment type="subcellular location">
    <subcellularLocation>
        <location evidence="1">Membrane</location>
        <topology evidence="1">Multi-pass membrane protein</topology>
    </subcellularLocation>
</comment>
<dbReference type="NCBIfam" id="NF037961">
    <property type="entry name" value="RodA_shape"/>
    <property type="match status" value="2"/>
</dbReference>
<dbReference type="GO" id="GO:0015648">
    <property type="term" value="F:lipid-linked peptidoglycan transporter activity"/>
    <property type="evidence" value="ECO:0007669"/>
    <property type="project" value="TreeGrafter"/>
</dbReference>
<keyword evidence="10" id="KW-1185">Reference proteome</keyword>
<reference evidence="9 10" key="1">
    <citation type="submission" date="2018-06" db="EMBL/GenBank/DDBJ databases">
        <authorList>
            <consortium name="Pathogen Informatics"/>
            <person name="Doyle S."/>
        </authorList>
    </citation>
    <scope>NUCLEOTIDE SEQUENCE [LARGE SCALE GENOMIC DNA]</scope>
    <source>
        <strain evidence="9 10">NCTC11190</strain>
    </source>
</reference>
<dbReference type="Proteomes" id="UP000255233">
    <property type="component" value="Unassembled WGS sequence"/>
</dbReference>
<protein>
    <recommendedName>
        <fullName evidence="7">Cell wall polymerase</fullName>
    </recommendedName>
    <alternativeName>
        <fullName evidence="6">Peptidoglycan polymerase</fullName>
    </alternativeName>
</protein>
<dbReference type="GO" id="GO:0032153">
    <property type="term" value="C:cell division site"/>
    <property type="evidence" value="ECO:0007669"/>
    <property type="project" value="TreeGrafter"/>
</dbReference>
<dbReference type="InterPro" id="IPR001182">
    <property type="entry name" value="FtsW/RodA"/>
</dbReference>
<feature type="transmembrane region" description="Helical" evidence="8">
    <location>
        <begin position="27"/>
        <end position="46"/>
    </location>
</feature>
<evidence type="ECO:0000256" key="5">
    <source>
        <dbReference type="ARBA" id="ARBA00023136"/>
    </source>
</evidence>
<dbReference type="STRING" id="880526.GCA_000427365_00602"/>
<feature type="transmembrane region" description="Helical" evidence="8">
    <location>
        <begin position="248"/>
        <end position="269"/>
    </location>
</feature>
<evidence type="ECO:0000256" key="4">
    <source>
        <dbReference type="ARBA" id="ARBA00022989"/>
    </source>
</evidence>
<dbReference type="AlphaFoldDB" id="A0A379MPI5"/>
<evidence type="ECO:0000256" key="7">
    <source>
        <dbReference type="ARBA" id="ARBA00033270"/>
    </source>
</evidence>
<feature type="transmembrane region" description="Helical" evidence="8">
    <location>
        <begin position="222"/>
        <end position="241"/>
    </location>
</feature>
<evidence type="ECO:0000313" key="10">
    <source>
        <dbReference type="Proteomes" id="UP000255233"/>
    </source>
</evidence>
<name>A0A379MPI5_9BACT</name>
<keyword evidence="5 8" id="KW-0472">Membrane</keyword>
<feature type="transmembrane region" description="Helical" evidence="8">
    <location>
        <begin position="458"/>
        <end position="479"/>
    </location>
</feature>
<proteinExistence type="predicted"/>
<dbReference type="InterPro" id="IPR018365">
    <property type="entry name" value="Cell_cycle_FtsW-rel_CS"/>
</dbReference>
<dbReference type="RefSeq" id="WP_084135156.1">
    <property type="nucleotide sequence ID" value="NZ_CALVFX010000002.1"/>
</dbReference>
<keyword evidence="2 8" id="KW-0812">Transmembrane</keyword>
<evidence type="ECO:0000313" key="9">
    <source>
        <dbReference type="EMBL" id="SUE33634.1"/>
    </source>
</evidence>
<feature type="transmembrane region" description="Helical" evidence="8">
    <location>
        <begin position="157"/>
        <end position="174"/>
    </location>
</feature>
<dbReference type="GO" id="GO:0005886">
    <property type="term" value="C:plasma membrane"/>
    <property type="evidence" value="ECO:0007669"/>
    <property type="project" value="TreeGrafter"/>
</dbReference>
<dbReference type="PANTHER" id="PTHR30474:SF1">
    <property type="entry name" value="PEPTIDOGLYCAN GLYCOSYLTRANSFERASE MRDB"/>
    <property type="match status" value="1"/>
</dbReference>
<evidence type="ECO:0000256" key="2">
    <source>
        <dbReference type="ARBA" id="ARBA00022692"/>
    </source>
</evidence>
<feature type="transmembrane region" description="Helical" evidence="8">
    <location>
        <begin position="195"/>
        <end position="216"/>
    </location>
</feature>
<feature type="transmembrane region" description="Helical" evidence="8">
    <location>
        <begin position="91"/>
        <end position="110"/>
    </location>
</feature>
<dbReference type="Pfam" id="PF01098">
    <property type="entry name" value="FTSW_RODA_SPOVE"/>
    <property type="match status" value="1"/>
</dbReference>
<gene>
    <name evidence="9" type="primary">mrdB</name>
    <name evidence="9" type="ORF">NCTC11190_00844</name>
</gene>
<keyword evidence="4 8" id="KW-1133">Transmembrane helix</keyword>
<feature type="transmembrane region" description="Helical" evidence="8">
    <location>
        <begin position="392"/>
        <end position="413"/>
    </location>
</feature>
<evidence type="ECO:0000256" key="8">
    <source>
        <dbReference type="SAM" id="Phobius"/>
    </source>
</evidence>
<feature type="transmembrane region" description="Helical" evidence="8">
    <location>
        <begin position="275"/>
        <end position="291"/>
    </location>
</feature>
<dbReference type="GO" id="GO:0051301">
    <property type="term" value="P:cell division"/>
    <property type="evidence" value="ECO:0007669"/>
    <property type="project" value="InterPro"/>
</dbReference>
<dbReference type="PANTHER" id="PTHR30474">
    <property type="entry name" value="CELL CYCLE PROTEIN"/>
    <property type="match status" value="1"/>
</dbReference>
<dbReference type="GO" id="GO:0008360">
    <property type="term" value="P:regulation of cell shape"/>
    <property type="evidence" value="ECO:0007669"/>
    <property type="project" value="UniProtKB-KW"/>
</dbReference>
<dbReference type="OrthoDB" id="9768187at2"/>
<feature type="transmembrane region" description="Helical" evidence="8">
    <location>
        <begin position="298"/>
        <end position="319"/>
    </location>
</feature>